<evidence type="ECO:0008006" key="5">
    <source>
        <dbReference type="Google" id="ProtNLM"/>
    </source>
</evidence>
<name>A0A0B7MQG4_9FUNG</name>
<dbReference type="STRING" id="35722.A0A0B7MQG4"/>
<dbReference type="GO" id="GO:0016788">
    <property type="term" value="F:hydrolase activity, acting on ester bonds"/>
    <property type="evidence" value="ECO:0007669"/>
    <property type="project" value="InterPro"/>
</dbReference>
<dbReference type="InterPro" id="IPR017850">
    <property type="entry name" value="Alkaline_phosphatase_core_sf"/>
</dbReference>
<dbReference type="PANTHER" id="PTHR31956:SF8">
    <property type="entry name" value="ACID PHOSPHATASE PHOA (AFU_ORTHOLOGUE AFUA_1G03570)"/>
    <property type="match status" value="1"/>
</dbReference>
<dbReference type="EMBL" id="LN719426">
    <property type="protein sequence ID" value="CEP08206.1"/>
    <property type="molecule type" value="Genomic_DNA"/>
</dbReference>
<dbReference type="OrthoDB" id="5135119at2759"/>
<feature type="signal peptide" evidence="2">
    <location>
        <begin position="1"/>
        <end position="22"/>
    </location>
</feature>
<evidence type="ECO:0000256" key="1">
    <source>
        <dbReference type="ARBA" id="ARBA00022801"/>
    </source>
</evidence>
<keyword evidence="2" id="KW-0732">Signal</keyword>
<keyword evidence="1" id="KW-0378">Hydrolase</keyword>
<dbReference type="PANTHER" id="PTHR31956">
    <property type="entry name" value="NON-SPECIFIC PHOSPHOLIPASE C4-RELATED"/>
    <property type="match status" value="1"/>
</dbReference>
<protein>
    <recommendedName>
        <fullName evidence="5">Acid phosphatase</fullName>
    </recommendedName>
</protein>
<keyword evidence="4" id="KW-1185">Reference proteome</keyword>
<dbReference type="Pfam" id="PF04185">
    <property type="entry name" value="Phosphoesterase"/>
    <property type="match status" value="1"/>
</dbReference>
<gene>
    <name evidence="3" type="primary">PARPA_01515.1 scaffold 1359</name>
</gene>
<organism evidence="3 4">
    <name type="scientific">Parasitella parasitica</name>
    <dbReference type="NCBI Taxonomy" id="35722"/>
    <lineage>
        <taxon>Eukaryota</taxon>
        <taxon>Fungi</taxon>
        <taxon>Fungi incertae sedis</taxon>
        <taxon>Mucoromycota</taxon>
        <taxon>Mucoromycotina</taxon>
        <taxon>Mucoromycetes</taxon>
        <taxon>Mucorales</taxon>
        <taxon>Mucorineae</taxon>
        <taxon>Mucoraceae</taxon>
        <taxon>Parasitella</taxon>
    </lineage>
</organism>
<dbReference type="Gene3D" id="3.40.720.10">
    <property type="entry name" value="Alkaline Phosphatase, subunit A"/>
    <property type="match status" value="1"/>
</dbReference>
<dbReference type="GO" id="GO:0009395">
    <property type="term" value="P:phospholipid catabolic process"/>
    <property type="evidence" value="ECO:0007669"/>
    <property type="project" value="TreeGrafter"/>
</dbReference>
<accession>A0A0B7MQG4</accession>
<sequence>MQSRLFLLFSIVLLVFQQTCMARPVAKKSNETSLVPSLSGSSSMKGKYFDRVVIIVMENQDYGVAYKNKFLQGLNKEYGNGIMLTNYLATTHPSQPNYIAMISGSTKGTKEDDESNIDRKTIVDLLEAKGISWKTYQEDYPGNCNKKMDIDKYARKHNPFMSFKNISTNKKRCAKIVNSKQLDKDISSNSVPQFVFYTPNIDNDAHDTDMKFGSNWLKKFLSKRINQKAFNENTMFVLTFDEDDGASDNNKVLTVLFGPDFHPKSKSNKDNTKYTHYSLLKTIEDNWDLGDLGQNDKKANIIKL</sequence>
<proteinExistence type="predicted"/>
<evidence type="ECO:0000313" key="4">
    <source>
        <dbReference type="Proteomes" id="UP000054107"/>
    </source>
</evidence>
<dbReference type="InterPro" id="IPR007312">
    <property type="entry name" value="Phosphoesterase"/>
</dbReference>
<evidence type="ECO:0000256" key="2">
    <source>
        <dbReference type="SAM" id="SignalP"/>
    </source>
</evidence>
<dbReference type="Proteomes" id="UP000054107">
    <property type="component" value="Unassembled WGS sequence"/>
</dbReference>
<evidence type="ECO:0000313" key="3">
    <source>
        <dbReference type="EMBL" id="CEP08206.1"/>
    </source>
</evidence>
<reference evidence="3 4" key="1">
    <citation type="submission" date="2014-09" db="EMBL/GenBank/DDBJ databases">
        <authorList>
            <person name="Ellenberger Sabrina"/>
        </authorList>
    </citation>
    <scope>NUCLEOTIDE SEQUENCE [LARGE SCALE GENOMIC DNA]</scope>
    <source>
        <strain evidence="3 4">CBS 412.66</strain>
    </source>
</reference>
<feature type="chain" id="PRO_5002120938" description="Acid phosphatase" evidence="2">
    <location>
        <begin position="23"/>
        <end position="304"/>
    </location>
</feature>
<dbReference type="AlphaFoldDB" id="A0A0B7MQG4"/>